<comment type="caution">
    <text evidence="2">The sequence shown here is derived from an EMBL/GenBank/DDBJ whole genome shotgun (WGS) entry which is preliminary data.</text>
</comment>
<accession>A0A5M9N0B4</accession>
<dbReference type="RefSeq" id="XP_033430385.1">
    <property type="nucleotide sequence ID" value="XM_033568390.1"/>
</dbReference>
<name>A0A5M9N0B4_9EURO</name>
<feature type="compositionally biased region" description="Polar residues" evidence="1">
    <location>
        <begin position="19"/>
        <end position="29"/>
    </location>
</feature>
<dbReference type="EMBL" id="QUQM01000001">
    <property type="protein sequence ID" value="KAA8651024.1"/>
    <property type="molecule type" value="Genomic_DNA"/>
</dbReference>
<proteinExistence type="predicted"/>
<evidence type="ECO:0000256" key="1">
    <source>
        <dbReference type="SAM" id="MobiDB-lite"/>
    </source>
</evidence>
<sequence length="301" mass="34516">MKSPQPATVYDVDEDDNPILQSTISATRMTPTTPNSSPYSSRTRSSPPTPQKCIFGKSICRGPIEEMVKVCKQDPHPFTIFTRSPDTSLERNEIQGYQFRKVFFRDENEILNPEAIYDRGRDVRLTAFISKKDEGHPDPRIYVEQRIYEGRQEKIMGHELVFGGKIQFDVEYVFPACGDEKRDLRLQIKSLEQELFHSYMRHAKYYGYDVIDHVEIHGDQIAQGLTYPLQHNKVKVPNQICLNAEDLQILLDAKRNKLSPGGVLYGEEIELLQLHFTGLGVCAKDGSHTGDLYVRVIYRSC</sequence>
<feature type="compositionally biased region" description="Low complexity" evidence="1">
    <location>
        <begin position="30"/>
        <end position="46"/>
    </location>
</feature>
<dbReference type="VEuPathDB" id="FungiDB:EYZ11_010883"/>
<evidence type="ECO:0000313" key="3">
    <source>
        <dbReference type="Proteomes" id="UP000324241"/>
    </source>
</evidence>
<protein>
    <submittedName>
        <fullName evidence="2">Uncharacterized protein</fullName>
    </submittedName>
</protein>
<dbReference type="AlphaFoldDB" id="A0A5M9N0B4"/>
<gene>
    <name evidence="2" type="ORF">ATNIH1004_003715</name>
</gene>
<organism evidence="2 3">
    <name type="scientific">Aspergillus tanneri</name>
    <dbReference type="NCBI Taxonomy" id="1220188"/>
    <lineage>
        <taxon>Eukaryota</taxon>
        <taxon>Fungi</taxon>
        <taxon>Dikarya</taxon>
        <taxon>Ascomycota</taxon>
        <taxon>Pezizomycotina</taxon>
        <taxon>Eurotiomycetes</taxon>
        <taxon>Eurotiomycetidae</taxon>
        <taxon>Eurotiales</taxon>
        <taxon>Aspergillaceae</taxon>
        <taxon>Aspergillus</taxon>
        <taxon>Aspergillus subgen. Circumdati</taxon>
    </lineage>
</organism>
<reference evidence="2 3" key="1">
    <citation type="submission" date="2019-08" db="EMBL/GenBank/DDBJ databases">
        <title>The genome sequence of a newly discovered highly antifungal drug resistant Aspergillus species, Aspergillus tanneri NIH 1004.</title>
        <authorList>
            <person name="Mounaud S."/>
            <person name="Singh I."/>
            <person name="Joardar V."/>
            <person name="Pakala S."/>
            <person name="Pakala S."/>
            <person name="Venepally P."/>
            <person name="Chung J.K."/>
            <person name="Losada L."/>
            <person name="Nierman W.C."/>
        </authorList>
    </citation>
    <scope>NUCLEOTIDE SEQUENCE [LARGE SCALE GENOMIC DNA]</scope>
    <source>
        <strain evidence="2 3">NIH1004</strain>
    </source>
</reference>
<evidence type="ECO:0000313" key="2">
    <source>
        <dbReference type="EMBL" id="KAA8651024.1"/>
    </source>
</evidence>
<dbReference type="GeneID" id="54326417"/>
<dbReference type="OrthoDB" id="4225164at2759"/>
<dbReference type="Proteomes" id="UP000324241">
    <property type="component" value="Unassembled WGS sequence"/>
</dbReference>
<feature type="region of interest" description="Disordered" evidence="1">
    <location>
        <begin position="1"/>
        <end position="50"/>
    </location>
</feature>